<keyword evidence="3" id="KW-0539">Nucleus</keyword>
<dbReference type="InterPro" id="IPR005172">
    <property type="entry name" value="CRC"/>
</dbReference>
<comment type="similarity">
    <text evidence="2">Belongs to the lin-54 family.</text>
</comment>
<dbReference type="AlphaFoldDB" id="R7W082"/>
<dbReference type="GO" id="GO:0005634">
    <property type="term" value="C:nucleus"/>
    <property type="evidence" value="ECO:0007669"/>
    <property type="project" value="UniProtKB-SubCell"/>
</dbReference>
<dbReference type="PROSITE" id="PS51634">
    <property type="entry name" value="CRC"/>
    <property type="match status" value="1"/>
</dbReference>
<dbReference type="SMART" id="SM01114">
    <property type="entry name" value="CXC"/>
    <property type="match status" value="2"/>
</dbReference>
<reference evidence="4" key="1">
    <citation type="submission" date="2015-06" db="UniProtKB">
        <authorList>
            <consortium name="EnsemblPlants"/>
        </authorList>
    </citation>
    <scope>IDENTIFICATION</scope>
</reference>
<dbReference type="PANTHER" id="PTHR12446:SF47">
    <property type="entry name" value="CRC DOMAIN-CONTAINING PROTEIN"/>
    <property type="match status" value="1"/>
</dbReference>
<comment type="subcellular location">
    <subcellularLocation>
        <location evidence="1">Nucleus</location>
    </subcellularLocation>
</comment>
<protein>
    <submittedName>
        <fullName evidence="4">Uncharacterized protein</fullName>
    </submittedName>
</protein>
<dbReference type="InterPro" id="IPR033467">
    <property type="entry name" value="Tesmin/TSO1-like_CXC"/>
</dbReference>
<dbReference type="GO" id="GO:0006355">
    <property type="term" value="P:regulation of DNA-templated transcription"/>
    <property type="evidence" value="ECO:0007669"/>
    <property type="project" value="TreeGrafter"/>
</dbReference>
<dbReference type="PANTHER" id="PTHR12446">
    <property type="entry name" value="TESMIN/TSO1-RELATED"/>
    <property type="match status" value="1"/>
</dbReference>
<name>R7W082_AEGTA</name>
<dbReference type="InterPro" id="IPR028307">
    <property type="entry name" value="Lin-54_fam"/>
</dbReference>
<evidence type="ECO:0000313" key="4">
    <source>
        <dbReference type="EnsemblPlants" id="EMT02183"/>
    </source>
</evidence>
<dbReference type="EnsemblPlants" id="EMT02183">
    <property type="protein sequence ID" value="EMT02183"/>
    <property type="gene ID" value="F775_04897"/>
</dbReference>
<evidence type="ECO:0000256" key="2">
    <source>
        <dbReference type="ARBA" id="ARBA00007267"/>
    </source>
</evidence>
<evidence type="ECO:0000256" key="1">
    <source>
        <dbReference type="ARBA" id="ARBA00004123"/>
    </source>
</evidence>
<sequence length="765" mass="84469">MDNPLNLPPGSVRSNFGSAFYARKPGSAPTAASLSHALPLWPPVPWPTLMVGKHHMPFPTQPAAKKLQVRRLSPVLSQDLPLLEALQVAELPPPRVQLRPLQQAPPVLKQSLPKTEVPVVLPMRATSVDVRWNARYPWNETSCESTDRTSTRKQCKCKNSKCLKKYCECFASGGYCNDCNCKNCYNNVGHEAARQDAIDAAMERNPMAFMPKIGNIPPHAAQNREFKVAEGPLVGKHMKGCHCKRSECLKRYCECFRSNILCSENCKCMDCKNYESNEDRKAIRRITRHQQHLVYAHHMQNPAAMGITGPYAALSPAAEKLSNLAVASSGRDQLISNNDSSQVTSSLLTPVPREGTKSAVKVEPHGVAYRPLLADVIQIENVNELCKVLLLVSRQAAGASIGVKENTNGRKLDRADSCLSSINHETEAVEKQRDEQACSTENSLTAVPVSEVRSGTPRSDPSDTWKYGRRPVSPETQKLMCNEQDRLFLTPSVAAVIPSATKQRLPDTYKEQEKRILKTLHDYLGELVNCGRLHEEKISSMSSKFFHERTSVGSSCGSSISRVAEVARVGQTIRQALHSPASVKSPGTLNHGLHLNNSSPNSLTAYSDADWAGCPDTRRSTSGFCVFLGNNLISWSSKRQVRVSCSSAEAEYRAVAHAVADTIWIRQLLSELHRPIEQATIVYCDNISAVYMTSNPVQHRRTKHIEIDIHFVREKVALGQVRVLHVPSTAQFADIFTKALPTKPFQDICFSLNVVEPAVDTAGGC</sequence>
<accession>R7W082</accession>
<organism evidence="4">
    <name type="scientific">Aegilops tauschii</name>
    <name type="common">Tausch's goatgrass</name>
    <name type="synonym">Aegilops squarrosa</name>
    <dbReference type="NCBI Taxonomy" id="37682"/>
    <lineage>
        <taxon>Eukaryota</taxon>
        <taxon>Viridiplantae</taxon>
        <taxon>Streptophyta</taxon>
        <taxon>Embryophyta</taxon>
        <taxon>Tracheophyta</taxon>
        <taxon>Spermatophyta</taxon>
        <taxon>Magnoliopsida</taxon>
        <taxon>Liliopsida</taxon>
        <taxon>Poales</taxon>
        <taxon>Poaceae</taxon>
        <taxon>BOP clade</taxon>
        <taxon>Pooideae</taxon>
        <taxon>Triticodae</taxon>
        <taxon>Triticeae</taxon>
        <taxon>Triticinae</taxon>
        <taxon>Aegilops</taxon>
    </lineage>
</organism>
<dbReference type="Pfam" id="PF03638">
    <property type="entry name" value="TCR"/>
    <property type="match status" value="2"/>
</dbReference>
<proteinExistence type="inferred from homology"/>
<dbReference type="CDD" id="cd09272">
    <property type="entry name" value="RNase_HI_RT_Ty1"/>
    <property type="match status" value="1"/>
</dbReference>
<evidence type="ECO:0000256" key="3">
    <source>
        <dbReference type="ARBA" id="ARBA00023242"/>
    </source>
</evidence>